<dbReference type="Pfam" id="PF06185">
    <property type="entry name" value="YecM"/>
    <property type="match status" value="1"/>
</dbReference>
<dbReference type="AlphaFoldDB" id="A0A1C3HEX6"/>
<dbReference type="InterPro" id="IPR010393">
    <property type="entry name" value="DUF991_YecM-like"/>
</dbReference>
<dbReference type="EMBL" id="LT575490">
    <property type="protein sequence ID" value="SAY43593.1"/>
    <property type="molecule type" value="Genomic_DNA"/>
</dbReference>
<evidence type="ECO:0000313" key="1">
    <source>
        <dbReference type="EMBL" id="SAY43593.1"/>
    </source>
</evidence>
<dbReference type="GO" id="GO:0005829">
    <property type="term" value="C:cytosol"/>
    <property type="evidence" value="ECO:0007669"/>
    <property type="project" value="TreeGrafter"/>
</dbReference>
<dbReference type="PANTHER" id="PTHR37519:SF1">
    <property type="entry name" value="DIHYDROXYBIPHENYL DIOXYGENASE DOMAIN-CONTAINING PROTEIN"/>
    <property type="match status" value="1"/>
</dbReference>
<dbReference type="NCBIfam" id="NF008681">
    <property type="entry name" value="PRK11700.1-4"/>
    <property type="match status" value="1"/>
</dbReference>
<proteinExistence type="predicted"/>
<organism evidence="1">
    <name type="scientific">Serratia marcescens</name>
    <dbReference type="NCBI Taxonomy" id="615"/>
    <lineage>
        <taxon>Bacteria</taxon>
        <taxon>Pseudomonadati</taxon>
        <taxon>Pseudomonadota</taxon>
        <taxon>Gammaproteobacteria</taxon>
        <taxon>Enterobacterales</taxon>
        <taxon>Yersiniaceae</taxon>
        <taxon>Serratia</taxon>
    </lineage>
</organism>
<reference evidence="1" key="1">
    <citation type="submission" date="2016-05" db="EMBL/GenBank/DDBJ databases">
        <authorList>
            <person name="Cock P.J.A."/>
            <person name="Cock P.J.A."/>
        </authorList>
    </citation>
    <scope>NUCLEOTIDE SEQUENCE</scope>
    <source>
        <strain evidence="1">PWN146_assembly</strain>
    </source>
</reference>
<accession>A0A1C3HEX6</accession>
<gene>
    <name evidence="1" type="ORF">PWN146_02286</name>
</gene>
<evidence type="ECO:0008006" key="2">
    <source>
        <dbReference type="Google" id="ProtNLM"/>
    </source>
</evidence>
<protein>
    <recommendedName>
        <fullName evidence="2">VOC family protein</fullName>
    </recommendedName>
</protein>
<dbReference type="SUPFAM" id="SSF54593">
    <property type="entry name" value="Glyoxalase/Bleomycin resistance protein/Dihydroxybiphenyl dioxygenase"/>
    <property type="match status" value="1"/>
</dbReference>
<dbReference type="CDD" id="cd07268">
    <property type="entry name" value="VOC_EcYecM_like"/>
    <property type="match status" value="1"/>
</dbReference>
<dbReference type="PANTHER" id="PTHR37519">
    <property type="match status" value="1"/>
</dbReference>
<dbReference type="Gene3D" id="3.10.180.10">
    <property type="entry name" value="2,3-Dihydroxybiphenyl 1,2-Dioxygenase, domain 1"/>
    <property type="match status" value="1"/>
</dbReference>
<dbReference type="FunFam" id="3.10.180.10:FF:000005">
    <property type="entry name" value="YecM family protein"/>
    <property type="match status" value="1"/>
</dbReference>
<name>A0A1C3HEX6_SERMA</name>
<dbReference type="InterPro" id="IPR029068">
    <property type="entry name" value="Glyas_Bleomycin-R_OHBP_Dase"/>
</dbReference>
<sequence>MITPLQVIAELDDLVLDLPRFEQALHQFAAKLRLDLAAFTADHISLRCHQNATAERWRQGLMQCGTLLSESMINGRPICLFDLSQPLAVGPWQIDCVELPYPGEKRYPHEGWEHVELVLSGDPQTLHARALSHLADEALLAPGIKLKQSSPKGEDERLPNPTLAITDGTVTIKFHPYSIRDIVASEQG</sequence>